<reference evidence="4 5" key="1">
    <citation type="submission" date="2024-01" db="EMBL/GenBank/DDBJ databases">
        <authorList>
            <person name="Waweru B."/>
        </authorList>
    </citation>
    <scope>NUCLEOTIDE SEQUENCE [LARGE SCALE GENOMIC DNA]</scope>
</reference>
<dbReference type="InterPro" id="IPR001509">
    <property type="entry name" value="Epimerase_deHydtase"/>
</dbReference>
<evidence type="ECO:0000256" key="1">
    <source>
        <dbReference type="ARBA" id="ARBA00022857"/>
    </source>
</evidence>
<evidence type="ECO:0000313" key="5">
    <source>
        <dbReference type="Proteomes" id="UP001314170"/>
    </source>
</evidence>
<keyword evidence="2" id="KW-0560">Oxidoreductase</keyword>
<dbReference type="EMBL" id="CAWUPB010001173">
    <property type="protein sequence ID" value="CAK7345967.1"/>
    <property type="molecule type" value="Genomic_DNA"/>
</dbReference>
<dbReference type="AlphaFoldDB" id="A0AAV1S770"/>
<dbReference type="PANTHER" id="PTHR10366:SF776">
    <property type="entry name" value="NAD(P)-BINDING ROSSMANN-FOLD SUPERFAMILY PROTEIN"/>
    <property type="match status" value="1"/>
</dbReference>
<accession>A0AAV1S770</accession>
<dbReference type="Proteomes" id="UP001314170">
    <property type="component" value="Unassembled WGS sequence"/>
</dbReference>
<gene>
    <name evidence="4" type="ORF">DCAF_LOCUS18630</name>
</gene>
<dbReference type="PANTHER" id="PTHR10366">
    <property type="entry name" value="NAD DEPENDENT EPIMERASE/DEHYDRATASE"/>
    <property type="match status" value="1"/>
</dbReference>
<evidence type="ECO:0000259" key="3">
    <source>
        <dbReference type="Pfam" id="PF01370"/>
    </source>
</evidence>
<dbReference type="GO" id="GO:0016616">
    <property type="term" value="F:oxidoreductase activity, acting on the CH-OH group of donors, NAD or NADP as acceptor"/>
    <property type="evidence" value="ECO:0007669"/>
    <property type="project" value="TreeGrafter"/>
</dbReference>
<evidence type="ECO:0000313" key="4">
    <source>
        <dbReference type="EMBL" id="CAK7345967.1"/>
    </source>
</evidence>
<organism evidence="4 5">
    <name type="scientific">Dovyalis caffra</name>
    <dbReference type="NCBI Taxonomy" id="77055"/>
    <lineage>
        <taxon>Eukaryota</taxon>
        <taxon>Viridiplantae</taxon>
        <taxon>Streptophyta</taxon>
        <taxon>Embryophyta</taxon>
        <taxon>Tracheophyta</taxon>
        <taxon>Spermatophyta</taxon>
        <taxon>Magnoliopsida</taxon>
        <taxon>eudicotyledons</taxon>
        <taxon>Gunneridae</taxon>
        <taxon>Pentapetalae</taxon>
        <taxon>rosids</taxon>
        <taxon>fabids</taxon>
        <taxon>Malpighiales</taxon>
        <taxon>Salicaceae</taxon>
        <taxon>Flacourtieae</taxon>
        <taxon>Dovyalis</taxon>
    </lineage>
</organism>
<sequence>MALEKGRVCVTGAGGYLGSSLLKLLLSKDYFVHGTVREPADEKYAHLKKFDKASENLKLFKADLLDYDSLSSAIEGCQGVFHVASPVPSTTVEVIEPAVKGTLNVLKACAEAKVKRVVVVSSVVAVYMNPNSPKDQVMDENCWSDKEYCRTTKNWYCLSKTEAESAAWECAKRSGLDVVVICPSFIQGPILQSAVSASSKFLIKLLKEGYESMENNLRHLVDVRDVAEALRLAYEKPEAEGRYICTSHAIRTKDIVEKLRNIYPNYNYPKSFTDAVGGIKLSSEKLERLGWSYRPLEETLIDSVESFRKNGLLD</sequence>
<feature type="domain" description="NAD-dependent epimerase/dehydratase" evidence="3">
    <location>
        <begin position="8"/>
        <end position="240"/>
    </location>
</feature>
<keyword evidence="1" id="KW-0521">NADP</keyword>
<proteinExistence type="predicted"/>
<dbReference type="InterPro" id="IPR036291">
    <property type="entry name" value="NAD(P)-bd_dom_sf"/>
</dbReference>
<dbReference type="Pfam" id="PF01370">
    <property type="entry name" value="Epimerase"/>
    <property type="match status" value="1"/>
</dbReference>
<dbReference type="Gene3D" id="3.40.50.720">
    <property type="entry name" value="NAD(P)-binding Rossmann-like Domain"/>
    <property type="match status" value="1"/>
</dbReference>
<keyword evidence="5" id="KW-1185">Reference proteome</keyword>
<dbReference type="InterPro" id="IPR050425">
    <property type="entry name" value="NAD(P)_dehydrat-like"/>
</dbReference>
<protein>
    <recommendedName>
        <fullName evidence="3">NAD-dependent epimerase/dehydratase domain-containing protein</fullName>
    </recommendedName>
</protein>
<dbReference type="SUPFAM" id="SSF51735">
    <property type="entry name" value="NAD(P)-binding Rossmann-fold domains"/>
    <property type="match status" value="1"/>
</dbReference>
<dbReference type="FunFam" id="3.40.50.720:FF:000382">
    <property type="entry name" value="NAD(P)-binding Rossmann-fold superfamily protein"/>
    <property type="match status" value="1"/>
</dbReference>
<name>A0AAV1S770_9ROSI</name>
<evidence type="ECO:0000256" key="2">
    <source>
        <dbReference type="ARBA" id="ARBA00023002"/>
    </source>
</evidence>
<comment type="caution">
    <text evidence="4">The sequence shown here is derived from an EMBL/GenBank/DDBJ whole genome shotgun (WGS) entry which is preliminary data.</text>
</comment>
<dbReference type="CDD" id="cd08958">
    <property type="entry name" value="FR_SDR_e"/>
    <property type="match status" value="1"/>
</dbReference>